<dbReference type="PANTHER" id="PTHR45997:SF1">
    <property type="entry name" value="DNA LIGASE 4"/>
    <property type="match status" value="1"/>
</dbReference>
<keyword evidence="8 15" id="KW-0227">DNA damage</keyword>
<dbReference type="CDD" id="cd07903">
    <property type="entry name" value="Adenylation_DNA_ligase_IV"/>
    <property type="match status" value="1"/>
</dbReference>
<reference evidence="20 21" key="1">
    <citation type="journal article" date="2018" name="Gigascience">
        <title>Genomes of trombidid mites reveal novel predicted allergens and laterally-transferred genes associated with secondary metabolism.</title>
        <authorList>
            <person name="Dong X."/>
            <person name="Chaisiri K."/>
            <person name="Xia D."/>
            <person name="Armstrong S.D."/>
            <person name="Fang Y."/>
            <person name="Donnelly M.J."/>
            <person name="Kadowaki T."/>
            <person name="McGarry J.W."/>
            <person name="Darby A.C."/>
            <person name="Makepeace B.L."/>
        </authorList>
    </citation>
    <scope>NUCLEOTIDE SEQUENCE [LARGE SCALE GENOMIC DNA]</scope>
    <source>
        <strain evidence="20">UoL-UT</strain>
    </source>
</reference>
<feature type="region of interest" description="Disordered" evidence="17">
    <location>
        <begin position="578"/>
        <end position="606"/>
    </location>
</feature>
<evidence type="ECO:0000256" key="1">
    <source>
        <dbReference type="ARBA" id="ARBA00001946"/>
    </source>
</evidence>
<keyword evidence="11 15" id="KW-0233">DNA recombination</keyword>
<evidence type="ECO:0000256" key="4">
    <source>
        <dbReference type="ARBA" id="ARBA00022598"/>
    </source>
</evidence>
<keyword evidence="21" id="KW-1185">Reference proteome</keyword>
<dbReference type="STRING" id="299467.A0A443SEN4"/>
<dbReference type="InterPro" id="IPR012308">
    <property type="entry name" value="DNA_ligase_ATP-dep_N"/>
</dbReference>
<keyword evidence="13" id="KW-0539">Nucleus</keyword>
<dbReference type="NCBIfam" id="TIGR00574">
    <property type="entry name" value="dnl1"/>
    <property type="match status" value="1"/>
</dbReference>
<evidence type="ECO:0000256" key="8">
    <source>
        <dbReference type="ARBA" id="ARBA00022763"/>
    </source>
</evidence>
<dbReference type="InterPro" id="IPR044125">
    <property type="entry name" value="Adenylation_DNA_ligase_IV"/>
</dbReference>
<evidence type="ECO:0000256" key="17">
    <source>
        <dbReference type="SAM" id="MobiDB-lite"/>
    </source>
</evidence>
<dbReference type="GO" id="GO:0006297">
    <property type="term" value="P:nucleotide-excision repair, DNA gap filling"/>
    <property type="evidence" value="ECO:0007669"/>
    <property type="project" value="TreeGrafter"/>
</dbReference>
<dbReference type="SUPFAM" id="SSF56091">
    <property type="entry name" value="DNA ligase/mRNA capping enzyme, catalytic domain"/>
    <property type="match status" value="1"/>
</dbReference>
<accession>A0A443SEN4</accession>
<dbReference type="GO" id="GO:0003910">
    <property type="term" value="F:DNA ligase (ATP) activity"/>
    <property type="evidence" value="ECO:0007669"/>
    <property type="project" value="UniProtKB-EC"/>
</dbReference>
<evidence type="ECO:0000256" key="11">
    <source>
        <dbReference type="ARBA" id="ARBA00023172"/>
    </source>
</evidence>
<feature type="domain" description="BRCT" evidence="19">
    <location>
        <begin position="621"/>
        <end position="704"/>
    </location>
</feature>
<dbReference type="PROSITE" id="PS50160">
    <property type="entry name" value="DNA_LIGASE_A3"/>
    <property type="match status" value="1"/>
</dbReference>
<sequence length="864" mass="99678">MNVDNKHHLFSSFCRLCEKVSKSSLKDKRSLIKKYIDLWRVSSSENGSIYPALRLLCPSLEKDRVFGLKEIRLGQEYVKILCLGKDSKDTKALTGHRENNVDFSEVVYNVILSKGSTELSTMNIEMVNNFIDEIALGFAKNDKERINTALKHLITNLSALENKWLVRILIKNTRLGLSDLSIINIFHPQAKEHYENGQDLKEICVQLNDPHSRSRKQLQVFKPFAPMLAERINSTHNVLNSVSQFVLETKFDGERMLLHKHGDQIQYFTRNGHNYSQSLSETLTPFIKSSFGSDIFECILDGEIIIFNEMSQKFTTKNESNSDVKRMKLDNLDVEHPSYIVFDVLLLNKNVLLEMPLLKRKELLRDNFQEVPKYFKIVEHRIINEKCEAIEALNIAVENREEGIMLKECTSTYKVNIRRKGGWYKLKPEYLFGLVDDIDLVIIGGYYGQGRRQGIISQFLLATLATENDTKIFYSCVRVGSGYSDNELTEILAKLEKHWMTPDVVVDSVEFAKTKPDLIIHPKNSLVLQIKGSEFTDSDEFSTGFTFRFPRVVRVRDDKEWLDCTTIEELHNLRAQGNGMLNTKRLQEDSDDESTSKKRKTGGNKTLAPHFRVTETDIVDVSCDIFGKREICVINGSEDFPKSKAEELVKMYNGSLAANPGENNYCVLANTVDDMKSRNMIQSANYDILKLTWFIKCVETRKFLLPIPSDYWFMSNTTKTRISQFFDIFGDSYVDFINSTSMKRTLNQVINFKPLTEKQLLEIENCVWNNKTHSLNFFRSMKLFVITNNHCFDPRLKINESIALFYGATLVDCFTEASHILLDFNDSDAVRLCDSMKQEHLAHDVEVIDSFWIEKYIETCYKNI</sequence>
<dbReference type="InterPro" id="IPR001357">
    <property type="entry name" value="BRCT_dom"/>
</dbReference>
<name>A0A443SEN4_9ACAR</name>
<evidence type="ECO:0000256" key="6">
    <source>
        <dbReference type="ARBA" id="ARBA00022737"/>
    </source>
</evidence>
<dbReference type="GO" id="GO:0003677">
    <property type="term" value="F:DNA binding"/>
    <property type="evidence" value="ECO:0007669"/>
    <property type="project" value="InterPro"/>
</dbReference>
<keyword evidence="5" id="KW-0479">Metal-binding</keyword>
<dbReference type="Pfam" id="PF04679">
    <property type="entry name" value="DNA_ligase_A_C"/>
    <property type="match status" value="1"/>
</dbReference>
<dbReference type="Gene3D" id="3.30.470.30">
    <property type="entry name" value="DNA ligase/mRNA capping enzyme"/>
    <property type="match status" value="1"/>
</dbReference>
<evidence type="ECO:0000259" key="18">
    <source>
        <dbReference type="PROSITE" id="PS50160"/>
    </source>
</evidence>
<comment type="caution">
    <text evidence="20">The sequence shown here is derived from an EMBL/GenBank/DDBJ whole genome shotgun (WGS) entry which is preliminary data.</text>
</comment>
<dbReference type="Gene3D" id="3.40.50.10190">
    <property type="entry name" value="BRCT domain"/>
    <property type="match status" value="2"/>
</dbReference>
<dbReference type="GO" id="GO:0005524">
    <property type="term" value="F:ATP binding"/>
    <property type="evidence" value="ECO:0007669"/>
    <property type="project" value="UniProtKB-KW"/>
</dbReference>
<dbReference type="EC" id="6.5.1.1" evidence="15"/>
<evidence type="ECO:0000256" key="9">
    <source>
        <dbReference type="ARBA" id="ARBA00022840"/>
    </source>
</evidence>
<evidence type="ECO:0000256" key="7">
    <source>
        <dbReference type="ARBA" id="ARBA00022741"/>
    </source>
</evidence>
<keyword evidence="7 15" id="KW-0547">Nucleotide-binding</keyword>
<evidence type="ECO:0000256" key="2">
    <source>
        <dbReference type="ARBA" id="ARBA00004123"/>
    </source>
</evidence>
<dbReference type="Pfam" id="PF01068">
    <property type="entry name" value="DNA_ligase_A_M"/>
    <property type="match status" value="1"/>
</dbReference>
<keyword evidence="6" id="KW-0677">Repeat</keyword>
<gene>
    <name evidence="20" type="ORF">B4U80_00160</name>
</gene>
<dbReference type="VEuPathDB" id="VectorBase:LDEU006058"/>
<dbReference type="EMBL" id="NCKV01003174">
    <property type="protein sequence ID" value="RWS25980.1"/>
    <property type="molecule type" value="Genomic_DNA"/>
</dbReference>
<dbReference type="InterPro" id="IPR016059">
    <property type="entry name" value="DNA_ligase_ATP-dep_CS"/>
</dbReference>
<evidence type="ECO:0000259" key="19">
    <source>
        <dbReference type="PROSITE" id="PS50172"/>
    </source>
</evidence>
<evidence type="ECO:0000256" key="5">
    <source>
        <dbReference type="ARBA" id="ARBA00022723"/>
    </source>
</evidence>
<proteinExistence type="inferred from homology"/>
<dbReference type="PANTHER" id="PTHR45997">
    <property type="entry name" value="DNA LIGASE 4"/>
    <property type="match status" value="1"/>
</dbReference>
<dbReference type="InterPro" id="IPR012340">
    <property type="entry name" value="NA-bd_OB-fold"/>
</dbReference>
<feature type="domain" description="ATP-dependent DNA ligase family profile" evidence="18">
    <location>
        <begin position="339"/>
        <end position="465"/>
    </location>
</feature>
<keyword evidence="10" id="KW-0460">Magnesium</keyword>
<dbReference type="AlphaFoldDB" id="A0A443SEN4"/>
<keyword evidence="12 15" id="KW-0234">DNA repair</keyword>
<evidence type="ECO:0000313" key="20">
    <source>
        <dbReference type="EMBL" id="RWS25980.1"/>
    </source>
</evidence>
<comment type="cofactor">
    <cofactor evidence="1">
        <name>Mg(2+)</name>
        <dbReference type="ChEBI" id="CHEBI:18420"/>
    </cofactor>
</comment>
<dbReference type="PROSITE" id="PS50172">
    <property type="entry name" value="BRCT"/>
    <property type="match status" value="1"/>
</dbReference>
<dbReference type="CDD" id="cd07968">
    <property type="entry name" value="OBF_DNA_ligase_IV"/>
    <property type="match status" value="1"/>
</dbReference>
<dbReference type="Proteomes" id="UP000288716">
    <property type="component" value="Unassembled WGS sequence"/>
</dbReference>
<evidence type="ECO:0000256" key="12">
    <source>
        <dbReference type="ARBA" id="ARBA00023204"/>
    </source>
</evidence>
<dbReference type="InterPro" id="IPR012309">
    <property type="entry name" value="DNA_ligase_ATP-dep_C"/>
</dbReference>
<dbReference type="GO" id="GO:0071897">
    <property type="term" value="P:DNA biosynthetic process"/>
    <property type="evidence" value="ECO:0007669"/>
    <property type="project" value="InterPro"/>
</dbReference>
<keyword evidence="4 15" id="KW-0436">Ligase</keyword>
<dbReference type="GO" id="GO:0006310">
    <property type="term" value="P:DNA recombination"/>
    <property type="evidence" value="ECO:0007669"/>
    <property type="project" value="UniProtKB-KW"/>
</dbReference>
<dbReference type="SUPFAM" id="SSF50249">
    <property type="entry name" value="Nucleic acid-binding proteins"/>
    <property type="match status" value="1"/>
</dbReference>
<comment type="similarity">
    <text evidence="3 16">Belongs to the ATP-dependent DNA ligase family.</text>
</comment>
<dbReference type="GO" id="GO:0046872">
    <property type="term" value="F:metal ion binding"/>
    <property type="evidence" value="ECO:0007669"/>
    <property type="project" value="UniProtKB-KW"/>
</dbReference>
<dbReference type="InterPro" id="IPR036599">
    <property type="entry name" value="DNA_ligase_N_sf"/>
</dbReference>
<evidence type="ECO:0000256" key="13">
    <source>
        <dbReference type="ARBA" id="ARBA00023242"/>
    </source>
</evidence>
<dbReference type="OrthoDB" id="151490at2759"/>
<dbReference type="Pfam" id="PF04675">
    <property type="entry name" value="DNA_ligase_A_N"/>
    <property type="match status" value="1"/>
</dbReference>
<comment type="catalytic activity">
    <reaction evidence="14 15">
        <text>ATP + (deoxyribonucleotide)n-3'-hydroxyl + 5'-phospho-(deoxyribonucleotide)m = (deoxyribonucleotide)n+m + AMP + diphosphate.</text>
        <dbReference type="EC" id="6.5.1.1"/>
    </reaction>
</comment>
<dbReference type="Gene3D" id="1.10.3260.10">
    <property type="entry name" value="DNA ligase, ATP-dependent, N-terminal domain"/>
    <property type="match status" value="1"/>
</dbReference>
<evidence type="ECO:0000256" key="16">
    <source>
        <dbReference type="RuleBase" id="RU004196"/>
    </source>
</evidence>
<dbReference type="GO" id="GO:0032807">
    <property type="term" value="C:DNA ligase IV complex"/>
    <property type="evidence" value="ECO:0007669"/>
    <property type="project" value="TreeGrafter"/>
</dbReference>
<dbReference type="GO" id="GO:0006303">
    <property type="term" value="P:double-strand break repair via nonhomologous end joining"/>
    <property type="evidence" value="ECO:0007669"/>
    <property type="project" value="TreeGrafter"/>
</dbReference>
<evidence type="ECO:0000256" key="3">
    <source>
        <dbReference type="ARBA" id="ARBA00007572"/>
    </source>
</evidence>
<dbReference type="InterPro" id="IPR000977">
    <property type="entry name" value="DNA_ligase_ATP-dep"/>
</dbReference>
<comment type="subcellular location">
    <subcellularLocation>
        <location evidence="2">Nucleus</location>
    </subcellularLocation>
</comment>
<dbReference type="PROSITE" id="PS00333">
    <property type="entry name" value="DNA_LIGASE_A2"/>
    <property type="match status" value="1"/>
</dbReference>
<evidence type="ECO:0000256" key="15">
    <source>
        <dbReference type="RuleBase" id="RU000617"/>
    </source>
</evidence>
<dbReference type="GO" id="GO:0005958">
    <property type="term" value="C:DNA-dependent protein kinase-DNA ligase 4 complex"/>
    <property type="evidence" value="ECO:0007669"/>
    <property type="project" value="TreeGrafter"/>
</dbReference>
<dbReference type="PROSITE" id="PS00697">
    <property type="entry name" value="DNA_LIGASE_A1"/>
    <property type="match status" value="1"/>
</dbReference>
<dbReference type="SUPFAM" id="SSF52113">
    <property type="entry name" value="BRCT domain"/>
    <property type="match status" value="1"/>
</dbReference>
<evidence type="ECO:0000256" key="14">
    <source>
        <dbReference type="ARBA" id="ARBA00034003"/>
    </source>
</evidence>
<dbReference type="InterPro" id="IPR012310">
    <property type="entry name" value="DNA_ligase_ATP-dep_cent"/>
</dbReference>
<protein>
    <recommendedName>
        <fullName evidence="15">DNA ligase</fullName>
        <ecNumber evidence="15">6.5.1.1</ecNumber>
    </recommendedName>
</protein>
<dbReference type="InterPro" id="IPR036420">
    <property type="entry name" value="BRCT_dom_sf"/>
</dbReference>
<keyword evidence="9 15" id="KW-0067">ATP-binding</keyword>
<evidence type="ECO:0000256" key="10">
    <source>
        <dbReference type="ARBA" id="ARBA00022842"/>
    </source>
</evidence>
<dbReference type="InterPro" id="IPR029710">
    <property type="entry name" value="LIG4"/>
</dbReference>
<organism evidence="20 21">
    <name type="scientific">Leptotrombidium deliense</name>
    <dbReference type="NCBI Taxonomy" id="299467"/>
    <lineage>
        <taxon>Eukaryota</taxon>
        <taxon>Metazoa</taxon>
        <taxon>Ecdysozoa</taxon>
        <taxon>Arthropoda</taxon>
        <taxon>Chelicerata</taxon>
        <taxon>Arachnida</taxon>
        <taxon>Acari</taxon>
        <taxon>Acariformes</taxon>
        <taxon>Trombidiformes</taxon>
        <taxon>Prostigmata</taxon>
        <taxon>Anystina</taxon>
        <taxon>Parasitengona</taxon>
        <taxon>Trombiculoidea</taxon>
        <taxon>Trombiculidae</taxon>
        <taxon>Leptotrombidium</taxon>
    </lineage>
</organism>
<dbReference type="Gene3D" id="2.40.50.140">
    <property type="entry name" value="Nucleic acid-binding proteins"/>
    <property type="match status" value="1"/>
</dbReference>
<evidence type="ECO:0000313" key="21">
    <source>
        <dbReference type="Proteomes" id="UP000288716"/>
    </source>
</evidence>